<feature type="chain" id="PRO_5008708375" description="Carbohydrate-binding domain-containing protein" evidence="2">
    <location>
        <begin position="29"/>
        <end position="618"/>
    </location>
</feature>
<evidence type="ECO:0000256" key="1">
    <source>
        <dbReference type="SAM" id="MobiDB-lite"/>
    </source>
</evidence>
<evidence type="ECO:0000313" key="4">
    <source>
        <dbReference type="Proteomes" id="UP000199375"/>
    </source>
</evidence>
<dbReference type="InterPro" id="IPR025584">
    <property type="entry name" value="Cthe_2159"/>
</dbReference>
<evidence type="ECO:0000313" key="3">
    <source>
        <dbReference type="EMBL" id="SCF10714.1"/>
    </source>
</evidence>
<feature type="signal peptide" evidence="2">
    <location>
        <begin position="1"/>
        <end position="28"/>
    </location>
</feature>
<feature type="compositionally biased region" description="Gly residues" evidence="1">
    <location>
        <begin position="597"/>
        <end position="618"/>
    </location>
</feature>
<evidence type="ECO:0000256" key="2">
    <source>
        <dbReference type="SAM" id="SignalP"/>
    </source>
</evidence>
<dbReference type="AlphaFoldDB" id="A0A1C4XQL4"/>
<name>A0A1C4XQL4_9ACTN</name>
<organism evidence="3 4">
    <name type="scientific">Micromonospora haikouensis</name>
    <dbReference type="NCBI Taxonomy" id="686309"/>
    <lineage>
        <taxon>Bacteria</taxon>
        <taxon>Bacillati</taxon>
        <taxon>Actinomycetota</taxon>
        <taxon>Actinomycetes</taxon>
        <taxon>Micromonosporales</taxon>
        <taxon>Micromonosporaceae</taxon>
        <taxon>Micromonospora</taxon>
    </lineage>
</organism>
<feature type="compositionally biased region" description="Low complexity" evidence="1">
    <location>
        <begin position="580"/>
        <end position="596"/>
    </location>
</feature>
<reference evidence="3 4" key="1">
    <citation type="submission" date="2016-06" db="EMBL/GenBank/DDBJ databases">
        <authorList>
            <person name="Kjaerup R.B."/>
            <person name="Dalgaard T.S."/>
            <person name="Juul-Madsen H.R."/>
        </authorList>
    </citation>
    <scope>NUCLEOTIDE SEQUENCE [LARGE SCALE GENOMIC DNA]</scope>
    <source>
        <strain evidence="3 4">DSM 45626</strain>
    </source>
</reference>
<keyword evidence="2" id="KW-0732">Signal</keyword>
<feature type="region of interest" description="Disordered" evidence="1">
    <location>
        <begin position="568"/>
        <end position="618"/>
    </location>
</feature>
<feature type="compositionally biased region" description="Gly residues" evidence="1">
    <location>
        <begin position="404"/>
        <end position="426"/>
    </location>
</feature>
<protein>
    <recommendedName>
        <fullName evidence="5">Carbohydrate-binding domain-containing protein</fullName>
    </recommendedName>
</protein>
<dbReference type="EMBL" id="FMCW01000028">
    <property type="protein sequence ID" value="SCF10714.1"/>
    <property type="molecule type" value="Genomic_DNA"/>
</dbReference>
<dbReference type="Pfam" id="PF14262">
    <property type="entry name" value="Cthe_2159"/>
    <property type="match status" value="1"/>
</dbReference>
<evidence type="ECO:0008006" key="5">
    <source>
        <dbReference type="Google" id="ProtNLM"/>
    </source>
</evidence>
<accession>A0A1C4XQL4</accession>
<feature type="region of interest" description="Disordered" evidence="1">
    <location>
        <begin position="399"/>
        <end position="426"/>
    </location>
</feature>
<gene>
    <name evidence="3" type="ORF">GA0070558_128100</name>
</gene>
<proteinExistence type="predicted"/>
<sequence>MRVLRKKLVAAVASVVLTAGLLSGCADGNGSTASPAASTTPAAVAVDGTQTADQVLAANTADHAAADAVDYDESSVVEIILDGTSASADGDGVKVDGATVTITAGGTYRISGTLTDGQVVVATPDATVRIILDGAAITSSGSAAIAVTEAEQAIVILADGSRNTLTDTSSYASDADVNAALFSAADLTVTGGGALTVRGAGNDGIASKDGLVIAAGTITVEAVDDGIRGKDYVVVDGGTITVNAGGDGVKADNTTDADAGYVAVTAGAVTVTAKGDGIDAATDLVVTGGTLAVTSGGGSGTRPDEETSAKGLKAGVIAVLEGGTVSVDASDDALHSDGSVRLGGASVTLASGDDAAHAENALVIDGGTVEVTASVEGLEAADIVLNGGDVHVVASDDGLNAAGGSSGQQVGAGGQQGGGPGGGGEAVGDYSVTITGGTLVVDSGGDGLDSNGTVTMTGGTVVVNGPTADNNGALDANGTFTVSGGVLVAAGSAGMAVAPNSDSTQGWVSVTLDSAVESGTTLHLVDSDGTVIATFVTSRTVQNIVFSSSAITSGEEYTLRSGGTATGGSIGGLAESGEPGSASTIATATAGEAPAGRGPGGGAPGGGGPQGGGPSGGN</sequence>
<dbReference type="Proteomes" id="UP000199375">
    <property type="component" value="Unassembled WGS sequence"/>
</dbReference>
<dbReference type="RefSeq" id="WP_091284242.1">
    <property type="nucleotide sequence ID" value="NZ_FMCW01000028.1"/>
</dbReference>
<dbReference type="PROSITE" id="PS51257">
    <property type="entry name" value="PROKAR_LIPOPROTEIN"/>
    <property type="match status" value="1"/>
</dbReference>